<dbReference type="EMBL" id="REGN01005694">
    <property type="protein sequence ID" value="RNA12446.1"/>
    <property type="molecule type" value="Genomic_DNA"/>
</dbReference>
<protein>
    <submittedName>
        <fullName evidence="1">Uncharacterized protein</fullName>
    </submittedName>
</protein>
<organism evidence="1 2">
    <name type="scientific">Brachionus plicatilis</name>
    <name type="common">Marine rotifer</name>
    <name type="synonym">Brachionus muelleri</name>
    <dbReference type="NCBI Taxonomy" id="10195"/>
    <lineage>
        <taxon>Eukaryota</taxon>
        <taxon>Metazoa</taxon>
        <taxon>Spiralia</taxon>
        <taxon>Gnathifera</taxon>
        <taxon>Rotifera</taxon>
        <taxon>Eurotatoria</taxon>
        <taxon>Monogononta</taxon>
        <taxon>Pseudotrocha</taxon>
        <taxon>Ploima</taxon>
        <taxon>Brachionidae</taxon>
        <taxon>Brachionus</taxon>
    </lineage>
</organism>
<evidence type="ECO:0000313" key="1">
    <source>
        <dbReference type="EMBL" id="RNA12446.1"/>
    </source>
</evidence>
<dbReference type="AlphaFoldDB" id="A0A3M7QLY7"/>
<reference evidence="1 2" key="1">
    <citation type="journal article" date="2018" name="Sci. Rep.">
        <title>Genomic signatures of local adaptation to the degree of environmental predictability in rotifers.</title>
        <authorList>
            <person name="Franch-Gras L."/>
            <person name="Hahn C."/>
            <person name="Garcia-Roger E.M."/>
            <person name="Carmona M.J."/>
            <person name="Serra M."/>
            <person name="Gomez A."/>
        </authorList>
    </citation>
    <scope>NUCLEOTIDE SEQUENCE [LARGE SCALE GENOMIC DNA]</scope>
    <source>
        <strain evidence="1">HYR1</strain>
    </source>
</reference>
<comment type="caution">
    <text evidence="1">The sequence shown here is derived from an EMBL/GenBank/DDBJ whole genome shotgun (WGS) entry which is preliminary data.</text>
</comment>
<proteinExistence type="predicted"/>
<evidence type="ECO:0000313" key="2">
    <source>
        <dbReference type="Proteomes" id="UP000276133"/>
    </source>
</evidence>
<keyword evidence="2" id="KW-1185">Reference proteome</keyword>
<sequence length="61" mass="7121">MSILISDLITYFTNINKHQNFGFSSIFSIKIINQKRPIIEIFFFDIIKLLSPLLVTNEMSI</sequence>
<name>A0A3M7QLY7_BRAPC</name>
<gene>
    <name evidence="1" type="ORF">BpHYR1_037983</name>
</gene>
<accession>A0A3M7QLY7</accession>
<dbReference type="Proteomes" id="UP000276133">
    <property type="component" value="Unassembled WGS sequence"/>
</dbReference>